<feature type="compositionally biased region" description="Low complexity" evidence="1">
    <location>
        <begin position="159"/>
        <end position="170"/>
    </location>
</feature>
<keyword evidence="2" id="KW-1133">Transmembrane helix</keyword>
<dbReference type="Proteomes" id="UP001519641">
    <property type="component" value="Unassembled WGS sequence"/>
</dbReference>
<dbReference type="InterPro" id="IPR029058">
    <property type="entry name" value="AB_hydrolase_fold"/>
</dbReference>
<dbReference type="Gene3D" id="3.40.50.1820">
    <property type="entry name" value="alpha/beta hydrolase"/>
    <property type="match status" value="1"/>
</dbReference>
<dbReference type="InterPro" id="IPR022742">
    <property type="entry name" value="Hydrolase_4"/>
</dbReference>
<evidence type="ECO:0000313" key="4">
    <source>
        <dbReference type="EMBL" id="MBT1588446.1"/>
    </source>
</evidence>
<accession>A0ABS5VG35</accession>
<protein>
    <submittedName>
        <fullName evidence="4">Alpha/beta fold hydrolase</fullName>
    </submittedName>
</protein>
<gene>
    <name evidence="4" type="ORF">KK097_11530</name>
</gene>
<dbReference type="SUPFAM" id="SSF53474">
    <property type="entry name" value="alpha/beta-Hydrolases"/>
    <property type="match status" value="1"/>
</dbReference>
<keyword evidence="4" id="KW-0378">Hydrolase</keyword>
<comment type="caution">
    <text evidence="4">The sequence shown here is derived from an EMBL/GenBank/DDBJ whole genome shotgun (WGS) entry which is preliminary data.</text>
</comment>
<feature type="region of interest" description="Disordered" evidence="1">
    <location>
        <begin position="134"/>
        <end position="170"/>
    </location>
</feature>
<feature type="transmembrane region" description="Helical" evidence="2">
    <location>
        <begin position="6"/>
        <end position="25"/>
    </location>
</feature>
<keyword evidence="5" id="KW-1185">Reference proteome</keyword>
<dbReference type="EMBL" id="JAHEWS010000016">
    <property type="protein sequence ID" value="MBT1588446.1"/>
    <property type="molecule type" value="Genomic_DNA"/>
</dbReference>
<evidence type="ECO:0000313" key="5">
    <source>
        <dbReference type="Proteomes" id="UP001519641"/>
    </source>
</evidence>
<evidence type="ECO:0000256" key="2">
    <source>
        <dbReference type="SAM" id="Phobius"/>
    </source>
</evidence>
<sequence length="406" mass="42914">MTIVWWVLGALVVLVAVSLVVLVVLRKVVGKIVLPGGDRWTPVIEADGDSVRLPITVDTVRPGEYGLWHDGAGHTTVGPVLEVDEAAGFVRRAVVRTTGAVSSRVRWSGHVHPDPAAMDVDWSEVSVPTTVGPAPAWVVRPGPGGAARPDRAAERAAGPDRAAAQGADPAAARTWAVHVHGIRTTRVTALRTVPAALELGWTSIVPSFRGDGEAPWEGRASHLGAREWADVEAALDHAVAHGAERLVVVGWSMGATITHELLARSAHRDRLAGVVLVAPALDWSVTVRSQARRAGLPGPVVGAALGAMATPVLCRLVGLRSPVDVRALSWLRAPRPLPPTLLIHSTGDTTVPFSASQEFADAHPDTVTLAVSEPAEHAWERNVDAVWFDRTITTWASRAGLTGPLE</sequence>
<evidence type="ECO:0000256" key="1">
    <source>
        <dbReference type="SAM" id="MobiDB-lite"/>
    </source>
</evidence>
<feature type="domain" description="Serine aminopeptidase S33" evidence="3">
    <location>
        <begin position="198"/>
        <end position="287"/>
    </location>
</feature>
<dbReference type="RefSeq" id="WP_214544858.1">
    <property type="nucleotide sequence ID" value="NZ_JAHEWS010000016.1"/>
</dbReference>
<keyword evidence="2" id="KW-0472">Membrane</keyword>
<dbReference type="GO" id="GO:0016787">
    <property type="term" value="F:hydrolase activity"/>
    <property type="evidence" value="ECO:0007669"/>
    <property type="project" value="UniProtKB-KW"/>
</dbReference>
<name>A0ABS5VG35_9MICO</name>
<keyword evidence="2" id="KW-0812">Transmembrane</keyword>
<reference evidence="4 5" key="1">
    <citation type="submission" date="2021-05" db="EMBL/GenBank/DDBJ databases">
        <title>Whole genome sequence of Curtobacterium flaccumfaciens pv. flaccumfaciens strain CFBP 8819.</title>
        <authorList>
            <person name="Osdaghi E."/>
            <person name="Taghouti G."/>
            <person name="Portier P."/>
            <person name="Fazliarab A."/>
            <person name="Taghavi S.M."/>
            <person name="Briand M."/>
            <person name="Le-Saux M."/>
            <person name="Jacques M.-A."/>
        </authorList>
    </citation>
    <scope>NUCLEOTIDE SEQUENCE [LARGE SCALE GENOMIC DNA]</scope>
    <source>
        <strain evidence="4 5">CFBP 8819</strain>
    </source>
</reference>
<organism evidence="4 5">
    <name type="scientific">Curtobacterium aurantiacum</name>
    <dbReference type="NCBI Taxonomy" id="3236919"/>
    <lineage>
        <taxon>Bacteria</taxon>
        <taxon>Bacillati</taxon>
        <taxon>Actinomycetota</taxon>
        <taxon>Actinomycetes</taxon>
        <taxon>Micrococcales</taxon>
        <taxon>Microbacteriaceae</taxon>
        <taxon>Curtobacterium</taxon>
    </lineage>
</organism>
<proteinExistence type="predicted"/>
<evidence type="ECO:0000259" key="3">
    <source>
        <dbReference type="Pfam" id="PF12146"/>
    </source>
</evidence>
<feature type="compositionally biased region" description="Basic and acidic residues" evidence="1">
    <location>
        <begin position="148"/>
        <end position="158"/>
    </location>
</feature>
<dbReference type="Pfam" id="PF12146">
    <property type="entry name" value="Hydrolase_4"/>
    <property type="match status" value="1"/>
</dbReference>